<dbReference type="EMBL" id="CP012098">
    <property type="protein sequence ID" value="AQP39484.1"/>
    <property type="molecule type" value="Genomic_DNA"/>
</dbReference>
<organism evidence="1 2">
    <name type="scientific">Anaerostipes hadrus</name>
    <dbReference type="NCBI Taxonomy" id="649756"/>
    <lineage>
        <taxon>Bacteria</taxon>
        <taxon>Bacillati</taxon>
        <taxon>Bacillota</taxon>
        <taxon>Clostridia</taxon>
        <taxon>Lachnospirales</taxon>
        <taxon>Lachnospiraceae</taxon>
        <taxon>Anaerostipes</taxon>
    </lineage>
</organism>
<dbReference type="NCBIfam" id="TIGR02122">
    <property type="entry name" value="TRAP_TAXI"/>
    <property type="match status" value="1"/>
</dbReference>
<protein>
    <submittedName>
        <fullName evidence="1">C4-dicarboxylate ABC transporter substrate-binding protein</fullName>
    </submittedName>
</protein>
<name>A0A1Q2C703_ANAHA</name>
<gene>
    <name evidence="1" type="ORF">DO83_07710</name>
</gene>
<dbReference type="Gene3D" id="3.40.190.10">
    <property type="entry name" value="Periplasmic binding protein-like II"/>
    <property type="match status" value="2"/>
</dbReference>
<reference evidence="1 2" key="1">
    <citation type="journal article" date="2016" name="Sci. Rep.">
        <title>Accelerated dysbiosis of gut microbiota during aggravation of DSS-induced colitis by a butyrate-producing bacterium.</title>
        <authorList>
            <person name="Zhang Q."/>
            <person name="Wu Y."/>
            <person name="Wang J."/>
            <person name="Wu G."/>
            <person name="Long W."/>
            <person name="Xue Z."/>
            <person name="Wang L."/>
            <person name="Zhang X."/>
            <person name="Pang X."/>
            <person name="Zhao Y."/>
            <person name="Zhao L."/>
            <person name="Zhang C."/>
        </authorList>
    </citation>
    <scope>NUCLEOTIDE SEQUENCE [LARGE SCALE GENOMIC DNA]</scope>
    <source>
        <strain evidence="1 2">BPB5</strain>
    </source>
</reference>
<sequence length="331" mass="36298">MRGDILKKKLMVLCAVAIMISTCLTGCKMNSGKIRFGSAGIGGTYQIFGDTFANLISSKSKKYNIEVKTTAGSAANLRLLSKDYIQMAVAQMDLINDAYNRTGIFENDKKYQGYRAVASLYTEACQIVVPADSDIQSVDDLEGKKVCIGEEESGTEQNALQILNAYGLNERLVDTVNLNYTDAAKKLKSGDIDAFFCTAGVQTTVINELSKQCKIRLVSLDQKGVSRLKKSYKFYTEYTIPAGTYVNQTKEVKTVGVKAVLLASDKLSEDTVKDITQILFKNQQQIQYALPVDISLDEKTAVEGITIPFHDGAAAYYKQHGITVNTEKGSN</sequence>
<dbReference type="SUPFAM" id="SSF53850">
    <property type="entry name" value="Periplasmic binding protein-like II"/>
    <property type="match status" value="1"/>
</dbReference>
<dbReference type="InterPro" id="IPR011852">
    <property type="entry name" value="TRAP_TAXI"/>
</dbReference>
<dbReference type="PANTHER" id="PTHR42941">
    <property type="entry name" value="SLL1037 PROTEIN"/>
    <property type="match status" value="1"/>
</dbReference>
<dbReference type="AlphaFoldDB" id="A0A1Q2C703"/>
<dbReference type="Proteomes" id="UP000188159">
    <property type="component" value="Chromosome"/>
</dbReference>
<dbReference type="CDD" id="cd13567">
    <property type="entry name" value="PBP2_TtGluBP"/>
    <property type="match status" value="1"/>
</dbReference>
<accession>A0A1Q2C703</accession>
<evidence type="ECO:0000313" key="1">
    <source>
        <dbReference type="EMBL" id="AQP39484.1"/>
    </source>
</evidence>
<proteinExistence type="predicted"/>
<evidence type="ECO:0000313" key="2">
    <source>
        <dbReference type="Proteomes" id="UP000188159"/>
    </source>
</evidence>
<dbReference type="Pfam" id="PF16868">
    <property type="entry name" value="NMT1_3"/>
    <property type="match status" value="1"/>
</dbReference>
<dbReference type="PANTHER" id="PTHR42941:SF1">
    <property type="entry name" value="SLL1037 PROTEIN"/>
    <property type="match status" value="1"/>
</dbReference>
<dbReference type="RefSeq" id="WP_077326424.1">
    <property type="nucleotide sequence ID" value="NZ_CP012098.1"/>
</dbReference>